<reference evidence="1 2" key="1">
    <citation type="submission" date="2012-06" db="EMBL/GenBank/DDBJ databases">
        <title>The complete chromosome of genome of Turneriella parva DSM 21527.</title>
        <authorList>
            <consortium name="US DOE Joint Genome Institute (JGI-PGF)"/>
            <person name="Lucas S."/>
            <person name="Han J."/>
            <person name="Lapidus A."/>
            <person name="Bruce D."/>
            <person name="Goodwin L."/>
            <person name="Pitluck S."/>
            <person name="Peters L."/>
            <person name="Kyrpides N."/>
            <person name="Mavromatis K."/>
            <person name="Ivanova N."/>
            <person name="Mikhailova N."/>
            <person name="Chertkov O."/>
            <person name="Detter J.C."/>
            <person name="Tapia R."/>
            <person name="Han C."/>
            <person name="Land M."/>
            <person name="Hauser L."/>
            <person name="Markowitz V."/>
            <person name="Cheng J.-F."/>
            <person name="Hugenholtz P."/>
            <person name="Woyke T."/>
            <person name="Wu D."/>
            <person name="Gronow S."/>
            <person name="Wellnitz S."/>
            <person name="Brambilla E."/>
            <person name="Klenk H.-P."/>
            <person name="Eisen J.A."/>
        </authorList>
    </citation>
    <scope>NUCLEOTIDE SEQUENCE [LARGE SCALE GENOMIC DNA]</scope>
    <source>
        <strain evidence="2">ATCC BAA-1111 / DSM 21527 / NCTC 11395 / H</strain>
    </source>
</reference>
<dbReference type="Proteomes" id="UP000006048">
    <property type="component" value="Chromosome"/>
</dbReference>
<proteinExistence type="predicted"/>
<dbReference type="GO" id="GO:0005829">
    <property type="term" value="C:cytosol"/>
    <property type="evidence" value="ECO:0007669"/>
    <property type="project" value="TreeGrafter"/>
</dbReference>
<dbReference type="GO" id="GO:0009244">
    <property type="term" value="P:lipopolysaccharide core region biosynthetic process"/>
    <property type="evidence" value="ECO:0007669"/>
    <property type="project" value="TreeGrafter"/>
</dbReference>
<dbReference type="OrthoDB" id="9767552at2"/>
<protein>
    <recommendedName>
        <fullName evidence="3">Glycosyl transferase family 9</fullName>
    </recommendedName>
</protein>
<dbReference type="EMBL" id="CP002959">
    <property type="protein sequence ID" value="AFM13273.1"/>
    <property type="molecule type" value="Genomic_DNA"/>
</dbReference>
<evidence type="ECO:0000313" key="1">
    <source>
        <dbReference type="EMBL" id="AFM13273.1"/>
    </source>
</evidence>
<dbReference type="PANTHER" id="PTHR30160">
    <property type="entry name" value="TETRAACYLDISACCHARIDE 4'-KINASE-RELATED"/>
    <property type="match status" value="1"/>
</dbReference>
<evidence type="ECO:0008006" key="3">
    <source>
        <dbReference type="Google" id="ProtNLM"/>
    </source>
</evidence>
<dbReference type="STRING" id="869212.Turpa_2633"/>
<dbReference type="KEGG" id="tpx:Turpa_2633"/>
<organism evidence="1 2">
    <name type="scientific">Turneriella parva (strain ATCC BAA-1111 / DSM 21527 / NCTC 11395 / H)</name>
    <name type="common">Leptospira parva</name>
    <dbReference type="NCBI Taxonomy" id="869212"/>
    <lineage>
        <taxon>Bacteria</taxon>
        <taxon>Pseudomonadati</taxon>
        <taxon>Spirochaetota</taxon>
        <taxon>Spirochaetia</taxon>
        <taxon>Leptospirales</taxon>
        <taxon>Leptospiraceae</taxon>
        <taxon>Turneriella</taxon>
    </lineage>
</organism>
<accession>I4B7L6</accession>
<dbReference type="RefSeq" id="WP_014803778.1">
    <property type="nucleotide sequence ID" value="NC_018020.1"/>
</dbReference>
<evidence type="ECO:0000313" key="2">
    <source>
        <dbReference type="Proteomes" id="UP000006048"/>
    </source>
</evidence>
<dbReference type="HOGENOM" id="CLU_956274_0_0_12"/>
<dbReference type="AlphaFoldDB" id="I4B7L6"/>
<gene>
    <name evidence="1" type="ordered locus">Turpa_2633</name>
</gene>
<name>I4B7L6_TURPD</name>
<dbReference type="GO" id="GO:0008713">
    <property type="term" value="F:ADP-heptose-lipopolysaccharide heptosyltransferase activity"/>
    <property type="evidence" value="ECO:0007669"/>
    <property type="project" value="TreeGrafter"/>
</dbReference>
<sequence length="291" mass="33587">MSLFTKPEVERDKIDIHILIRCGIGDTLAYLARLDSLLKLHPNARVYFHVGGFRKIPEMIAELLLPDRRVYGVRLLYGYDRQSPRLEKKVLKKIRSIAVPGDIVESWTPDEYPLRYPLQQPFMPELFPEDHAAADEFLRRNNLKAGEALGIHPITTRGNAGAFDEKRYWPQEKWHALVDYLQRKGERLLLFGAEGEEYGLKVDGQNIISAQGLPLRTTIALLTRVKGLIGTNSWCWEVTAYSGKPIISLWFTFPQNIRLYRPEKADHTQFFTEKSTSVEEVTAAYERLFLR</sequence>
<dbReference type="InterPro" id="IPR051199">
    <property type="entry name" value="LPS_LOS_Heptosyltrfase"/>
</dbReference>
<dbReference type="SUPFAM" id="SSF53756">
    <property type="entry name" value="UDP-Glycosyltransferase/glycogen phosphorylase"/>
    <property type="match status" value="1"/>
</dbReference>
<keyword evidence="2" id="KW-1185">Reference proteome</keyword>
<dbReference type="Gene3D" id="3.40.50.2000">
    <property type="entry name" value="Glycogen Phosphorylase B"/>
    <property type="match status" value="1"/>
</dbReference>